<proteinExistence type="predicted"/>
<keyword evidence="1" id="KW-1133">Transmembrane helix</keyword>
<protein>
    <submittedName>
        <fullName evidence="2">Uncharacterized protein</fullName>
    </submittedName>
</protein>
<gene>
    <name evidence="2" type="ORF">As57867_016973</name>
</gene>
<evidence type="ECO:0000256" key="1">
    <source>
        <dbReference type="SAM" id="Phobius"/>
    </source>
</evidence>
<accession>A0A6A4Y7P5</accession>
<dbReference type="EMBL" id="VJMH01006021">
    <property type="protein sequence ID" value="KAF0691760.1"/>
    <property type="molecule type" value="Genomic_DNA"/>
</dbReference>
<comment type="caution">
    <text evidence="2">The sequence shown here is derived from an EMBL/GenBank/DDBJ whole genome shotgun (WGS) entry which is preliminary data.</text>
</comment>
<evidence type="ECO:0000313" key="2">
    <source>
        <dbReference type="EMBL" id="KAF0691760.1"/>
    </source>
</evidence>
<name>A0A6A4Y7P5_9STRA</name>
<keyword evidence="1" id="KW-0472">Membrane</keyword>
<dbReference type="OrthoDB" id="125767at2759"/>
<feature type="non-terminal residue" evidence="2">
    <location>
        <position position="108"/>
    </location>
</feature>
<reference evidence="2" key="1">
    <citation type="submission" date="2019-06" db="EMBL/GenBank/DDBJ databases">
        <title>Genomics analysis of Aphanomyces spp. identifies a new class of oomycete effector associated with host adaptation.</title>
        <authorList>
            <person name="Gaulin E."/>
        </authorList>
    </citation>
    <scope>NUCLEOTIDE SEQUENCE</scope>
    <source>
        <strain evidence="2">CBS 578.67</strain>
    </source>
</reference>
<organism evidence="2">
    <name type="scientific">Aphanomyces stellatus</name>
    <dbReference type="NCBI Taxonomy" id="120398"/>
    <lineage>
        <taxon>Eukaryota</taxon>
        <taxon>Sar</taxon>
        <taxon>Stramenopiles</taxon>
        <taxon>Oomycota</taxon>
        <taxon>Saprolegniomycetes</taxon>
        <taxon>Saprolegniales</taxon>
        <taxon>Verrucalvaceae</taxon>
        <taxon>Aphanomyces</taxon>
    </lineage>
</organism>
<feature type="transmembrane region" description="Helical" evidence="1">
    <location>
        <begin position="69"/>
        <end position="91"/>
    </location>
</feature>
<sequence length="108" mass="11577">MANLTGCQLCQLTGQCDVAYKGNRGFYCGAGVSNFNVADCCCPTGSICHLSDSSCNCEPLPPQLDNTTGIGIIVGFVAFFIFVSVCACWCCRKYCTKRRRAPKMPPGT</sequence>
<dbReference type="AlphaFoldDB" id="A0A6A4Y7P5"/>
<keyword evidence="1" id="KW-0812">Transmembrane</keyword>